<accession>A0A3G5A3S3</accession>
<reference evidence="1" key="1">
    <citation type="submission" date="2018-10" db="EMBL/GenBank/DDBJ databases">
        <title>Hidden diversity of soil giant viruses.</title>
        <authorList>
            <person name="Schulz F."/>
            <person name="Alteio L."/>
            <person name="Goudeau D."/>
            <person name="Ryan E.M."/>
            <person name="Malmstrom R.R."/>
            <person name="Blanchard J."/>
            <person name="Woyke T."/>
        </authorList>
    </citation>
    <scope>NUCLEOTIDE SEQUENCE</scope>
    <source>
        <strain evidence="1">HAV1</strain>
    </source>
</reference>
<feature type="non-terminal residue" evidence="1">
    <location>
        <position position="106"/>
    </location>
</feature>
<proteinExistence type="predicted"/>
<gene>
    <name evidence="1" type="ORF">Harvfovirus68_1</name>
</gene>
<evidence type="ECO:0000313" key="1">
    <source>
        <dbReference type="EMBL" id="AYV81840.1"/>
    </source>
</evidence>
<protein>
    <submittedName>
        <fullName evidence="1">Uncharacterized protein</fullName>
    </submittedName>
</protein>
<organism evidence="1">
    <name type="scientific">Harvfovirus sp</name>
    <dbReference type="NCBI Taxonomy" id="2487768"/>
    <lineage>
        <taxon>Viruses</taxon>
        <taxon>Varidnaviria</taxon>
        <taxon>Bamfordvirae</taxon>
        <taxon>Nucleocytoviricota</taxon>
        <taxon>Megaviricetes</taxon>
        <taxon>Imitervirales</taxon>
        <taxon>Mimiviridae</taxon>
        <taxon>Klosneuvirinae</taxon>
    </lineage>
</organism>
<name>A0A3G5A3S3_9VIRU</name>
<sequence>MSDEKKSPPVAVNGFVRFFNEISVRYPESLLISAYVLNGAEWAIMHVPSDQYILNVMYYPKKYVSEGDSQLFITGTIGRDEKSIDSCSRELAKETRFMAKTEHLTP</sequence>
<dbReference type="EMBL" id="MK072310">
    <property type="protein sequence ID" value="AYV81840.1"/>
    <property type="molecule type" value="Genomic_DNA"/>
</dbReference>